<name>A0A559J5E1_9BACL</name>
<dbReference type="Proteomes" id="UP000316330">
    <property type="component" value="Unassembled WGS sequence"/>
</dbReference>
<gene>
    <name evidence="1" type="ORF">FPZ45_24100</name>
</gene>
<dbReference type="Gene3D" id="3.30.420.40">
    <property type="match status" value="2"/>
</dbReference>
<reference evidence="1 2" key="1">
    <citation type="submission" date="2019-07" db="EMBL/GenBank/DDBJ databases">
        <authorList>
            <person name="Kim J."/>
        </authorList>
    </citation>
    <scope>NUCLEOTIDE SEQUENCE [LARGE SCALE GENOMIC DNA]</scope>
    <source>
        <strain evidence="1 2">G13</strain>
    </source>
</reference>
<protein>
    <submittedName>
        <fullName evidence="1">Molecular chaperone</fullName>
    </submittedName>
</protein>
<dbReference type="RefSeq" id="WP_144707232.1">
    <property type="nucleotide sequence ID" value="NZ_VNJJ01000025.1"/>
</dbReference>
<dbReference type="EMBL" id="VNJJ01000025">
    <property type="protein sequence ID" value="TVX95108.1"/>
    <property type="molecule type" value="Genomic_DNA"/>
</dbReference>
<sequence length="856" mass="98204">MEMTTYQLRNVCFRERLVDGLVQTLDREELIRTILKYRSAEASLFIRQSCLGGFDRVEAAARTYLNTPLKQLGDIRIPARIVLYIGMATDRQDRYRIEAGEELSESNALLVNEDGELCGILNVVKDATEAGVYYLQAGKDAELKRTKNRNYSLLFFRKLDSDYLYKTYYSAHPMPPTNLHYGKVPVAELEIRELEETTAVLAIDFGTSNTTAGAYLDSSYISSPPSHDVMNGRIRLNAINYVSFADMSGKQGAGMAMLPTVVSAADCSDPAAIQFYYGHDSLKQLKKNSYSGHATVFRGMKRWVNHYEKIEELTDPHGNVAQMKRSDIIRAYLLHVIETAEHQFKCRFNRLHFTSPVKLKSQSLEMFKEILPEYEIESEHALDEGMAVLYNTIADQIEKNNLTDGSEYQALVIDCGGGTTDVSSCRFRIEDGHVAYKIDIHTAYENGDTNFGGNNLTYRIMQYMKIVFADYYTHGRAAVTDIDTLIPIPGTDLFRYVDEEGIDAVYDTFKLRYEAAEAIIPTKYKQYEVRARDDYRRVRGNYYFLWEIAERMKTEFFRRTGILRNRFLNELGDKADNDLIITPVDRWCISVLDNGEFKDMNECPDVVFTIKEMTQLLRADIYEIVRKFLDEFYQDGRLQDYSIIKLTGQSCRIDVFREALKEFVPGRSIEFRQKSEDPGQVPDLKLACLRGAIRYQADRKAGYIESWITNEVPTIPYSVSAFTHNRREKMLMSSLERSDPSQTAISRPIGASEVEFHLKGSDGSARYTYVYTNRLSDYKSVLYEDIAALYGDRIRQEDTDSIMNGEAKFFVSAGNNRWGFEVIPVARIDDQLQLGKKRFFPFENEATELDFFDGLK</sequence>
<dbReference type="PANTHER" id="PTHR42749">
    <property type="entry name" value="CELL SHAPE-DETERMINING PROTEIN MREB"/>
    <property type="match status" value="1"/>
</dbReference>
<proteinExistence type="predicted"/>
<accession>A0A559J5E1</accession>
<dbReference type="OrthoDB" id="9760742at2"/>
<evidence type="ECO:0000313" key="1">
    <source>
        <dbReference type="EMBL" id="TVX95108.1"/>
    </source>
</evidence>
<dbReference type="PANTHER" id="PTHR42749:SF1">
    <property type="entry name" value="CELL SHAPE-DETERMINING PROTEIN MREB"/>
    <property type="match status" value="1"/>
</dbReference>
<evidence type="ECO:0000313" key="2">
    <source>
        <dbReference type="Proteomes" id="UP000316330"/>
    </source>
</evidence>
<dbReference type="AlphaFoldDB" id="A0A559J5E1"/>
<comment type="caution">
    <text evidence="1">The sequence shown here is derived from an EMBL/GenBank/DDBJ whole genome shotgun (WGS) entry which is preliminary data.</text>
</comment>
<dbReference type="SUPFAM" id="SSF53067">
    <property type="entry name" value="Actin-like ATPase domain"/>
    <property type="match status" value="2"/>
</dbReference>
<organism evidence="1 2">
    <name type="scientific">Cohnella terricola</name>
    <dbReference type="NCBI Taxonomy" id="1289167"/>
    <lineage>
        <taxon>Bacteria</taxon>
        <taxon>Bacillati</taxon>
        <taxon>Bacillota</taxon>
        <taxon>Bacilli</taxon>
        <taxon>Bacillales</taxon>
        <taxon>Paenibacillaceae</taxon>
        <taxon>Cohnella</taxon>
    </lineage>
</organism>
<dbReference type="InterPro" id="IPR043129">
    <property type="entry name" value="ATPase_NBD"/>
</dbReference>
<keyword evidence="2" id="KW-1185">Reference proteome</keyword>